<dbReference type="PANTHER" id="PTHR47870:SF4">
    <property type="entry name" value="CYTOCHROME C-TYPE BIOGENESIS PROTEIN CYCH"/>
    <property type="match status" value="1"/>
</dbReference>
<comment type="caution">
    <text evidence="5">The sequence shown here is derived from an EMBL/GenBank/DDBJ whole genome shotgun (WGS) entry which is preliminary data.</text>
</comment>
<dbReference type="PANTHER" id="PTHR47870">
    <property type="entry name" value="CYTOCHROME C-TYPE BIOGENESIS PROTEIN CCMH"/>
    <property type="match status" value="1"/>
</dbReference>
<evidence type="ECO:0000313" key="5">
    <source>
        <dbReference type="EMBL" id="PSU51373.1"/>
    </source>
</evidence>
<feature type="transmembrane region" description="Helical" evidence="3">
    <location>
        <begin position="37"/>
        <end position="58"/>
    </location>
</feature>
<dbReference type="InterPro" id="IPR011990">
    <property type="entry name" value="TPR-like_helical_dom_sf"/>
</dbReference>
<evidence type="ECO:0000256" key="1">
    <source>
        <dbReference type="ARBA" id="ARBA00022737"/>
    </source>
</evidence>
<sequence length="226" mass="25251">MSEFGTGLGMFAGVVLLIVVSLMLIWWKQSRSSDKRLWIPVAISLVLIGGSGSLYAMLGSPTYHAELAVDSANDEFAGMTANEINQRRIEEIQNTLREDKQNSEAWYLLGNAYMYVSEFDKAGIAFGYSARLADSPQANVFSAQATAEYYQNGQKLTENIQQLLDYALQLDNDNLPALMLLASDYFLNARYQKAIDTWQQALDSERSDLDRVALISAINRAKILVR</sequence>
<dbReference type="SUPFAM" id="SSF48452">
    <property type="entry name" value="TPR-like"/>
    <property type="match status" value="1"/>
</dbReference>
<organism evidence="5 6">
    <name type="scientific">Photobacterium frigidiphilum</name>
    <dbReference type="NCBI Taxonomy" id="264736"/>
    <lineage>
        <taxon>Bacteria</taxon>
        <taxon>Pseudomonadati</taxon>
        <taxon>Pseudomonadota</taxon>
        <taxon>Gammaproteobacteria</taxon>
        <taxon>Vibrionales</taxon>
        <taxon>Vibrionaceae</taxon>
        <taxon>Photobacterium</taxon>
    </lineage>
</organism>
<dbReference type="SMART" id="SM00028">
    <property type="entry name" value="TPR"/>
    <property type="match status" value="2"/>
</dbReference>
<dbReference type="EMBL" id="PYMJ01000001">
    <property type="protein sequence ID" value="PSU51373.1"/>
    <property type="molecule type" value="Genomic_DNA"/>
</dbReference>
<evidence type="ECO:0000313" key="6">
    <source>
        <dbReference type="Proteomes" id="UP000240987"/>
    </source>
</evidence>
<evidence type="ECO:0000259" key="4">
    <source>
        <dbReference type="Pfam" id="PF23914"/>
    </source>
</evidence>
<keyword evidence="3" id="KW-1133">Transmembrane helix</keyword>
<dbReference type="GO" id="GO:0005886">
    <property type="term" value="C:plasma membrane"/>
    <property type="evidence" value="ECO:0007669"/>
    <property type="project" value="TreeGrafter"/>
</dbReference>
<keyword evidence="3" id="KW-0472">Membrane</keyword>
<keyword evidence="1" id="KW-0677">Repeat</keyword>
<evidence type="ECO:0000256" key="3">
    <source>
        <dbReference type="SAM" id="Phobius"/>
    </source>
</evidence>
<keyword evidence="3" id="KW-0812">Transmembrane</keyword>
<gene>
    <name evidence="5" type="ORF">C9J12_00015</name>
</gene>
<dbReference type="InterPro" id="IPR056413">
    <property type="entry name" value="TPR_CcmH_CycH"/>
</dbReference>
<dbReference type="AlphaFoldDB" id="A0A2T3JQL5"/>
<feature type="domain" description="Cytochrome c-type biogenesis protein H TPR" evidence="4">
    <location>
        <begin position="92"/>
        <end position="203"/>
    </location>
</feature>
<dbReference type="Pfam" id="PF23914">
    <property type="entry name" value="TPR_CcmH_CycH"/>
    <property type="match status" value="1"/>
</dbReference>
<accession>A0A2T3JQL5</accession>
<reference evidence="5 6" key="1">
    <citation type="submission" date="2018-01" db="EMBL/GenBank/DDBJ databases">
        <title>Whole genome sequencing of Histamine producing bacteria.</title>
        <authorList>
            <person name="Butler K."/>
        </authorList>
    </citation>
    <scope>NUCLEOTIDE SEQUENCE [LARGE SCALE GENOMIC DNA]</scope>
    <source>
        <strain evidence="5 6">JCM 12947</strain>
    </source>
</reference>
<keyword evidence="2" id="KW-0802">TPR repeat</keyword>
<dbReference type="InterPro" id="IPR051263">
    <property type="entry name" value="C-type_cytochrome_biogenesis"/>
</dbReference>
<dbReference type="RefSeq" id="WP_107240846.1">
    <property type="nucleotide sequence ID" value="NZ_PYMJ01000001.1"/>
</dbReference>
<feature type="transmembrane region" description="Helical" evidence="3">
    <location>
        <begin position="6"/>
        <end position="25"/>
    </location>
</feature>
<proteinExistence type="predicted"/>
<keyword evidence="6" id="KW-1185">Reference proteome</keyword>
<dbReference type="InterPro" id="IPR019734">
    <property type="entry name" value="TPR_rpt"/>
</dbReference>
<dbReference type="Proteomes" id="UP000240987">
    <property type="component" value="Unassembled WGS sequence"/>
</dbReference>
<dbReference type="Gene3D" id="1.25.40.10">
    <property type="entry name" value="Tetratricopeptide repeat domain"/>
    <property type="match status" value="1"/>
</dbReference>
<dbReference type="OrthoDB" id="9776053at2"/>
<protein>
    <submittedName>
        <fullName evidence="5">Nitrite reductase</fullName>
    </submittedName>
</protein>
<evidence type="ECO:0000256" key="2">
    <source>
        <dbReference type="ARBA" id="ARBA00022803"/>
    </source>
</evidence>
<name>A0A2T3JQL5_9GAMM</name>